<dbReference type="Proteomes" id="UP000246005">
    <property type="component" value="Unassembled WGS sequence"/>
</dbReference>
<dbReference type="AlphaFoldDB" id="A0A316I939"/>
<comment type="caution">
    <text evidence="1">The sequence shown here is derived from an EMBL/GenBank/DDBJ whole genome shotgun (WGS) entry which is preliminary data.</text>
</comment>
<evidence type="ECO:0000313" key="1">
    <source>
        <dbReference type="EMBL" id="PWK89559.1"/>
    </source>
</evidence>
<accession>A0A316I939</accession>
<dbReference type="RefSeq" id="WP_109634901.1">
    <property type="nucleotide sequence ID" value="NZ_QGHB01000002.1"/>
</dbReference>
<sequence length="227" mass="25898">MSRRSNPNADKPLHKTKGASREHRVIYVAVEGERTEVDYLTYLKKDLLDSKRITLHVLAKRNGMKPLEAVDRVLAQAEEPRRDELWAMFDRDQHEGIPQAFKKAGAENVKIAYSSPSFDLWLLLHFTGFNSGRQSGSSTIVHEQLRRQRGFETFDIRGDKSVRGERVEALRDKHEIAARNAKKLANDCPTTTCSDQAGHDDDHCPPLRRDPCTDVWRLLVSLKIIDA</sequence>
<protein>
    <submittedName>
        <fullName evidence="1">RloB-like protein</fullName>
    </submittedName>
</protein>
<reference evidence="1 2" key="1">
    <citation type="submission" date="2018-05" db="EMBL/GenBank/DDBJ databases">
        <title>Genomic Encyclopedia of Type Strains, Phase IV (KMG-IV): sequencing the most valuable type-strain genomes for metagenomic binning, comparative biology and taxonomic classification.</title>
        <authorList>
            <person name="Goeker M."/>
        </authorList>
    </citation>
    <scope>NUCLEOTIDE SEQUENCE [LARGE SCALE GENOMIC DNA]</scope>
    <source>
        <strain evidence="1 2">DSM 45480</strain>
    </source>
</reference>
<dbReference type="InterPro" id="IPR025591">
    <property type="entry name" value="RloB"/>
</dbReference>
<organism evidence="1 2">
    <name type="scientific">Lentzea atacamensis</name>
    <dbReference type="NCBI Taxonomy" id="531938"/>
    <lineage>
        <taxon>Bacteria</taxon>
        <taxon>Bacillati</taxon>
        <taxon>Actinomycetota</taxon>
        <taxon>Actinomycetes</taxon>
        <taxon>Pseudonocardiales</taxon>
        <taxon>Pseudonocardiaceae</taxon>
        <taxon>Lentzea</taxon>
    </lineage>
</organism>
<proteinExistence type="predicted"/>
<evidence type="ECO:0000313" key="2">
    <source>
        <dbReference type="Proteomes" id="UP000246005"/>
    </source>
</evidence>
<name>A0A316I939_9PSEU</name>
<gene>
    <name evidence="1" type="ORF">C8D88_102834</name>
</gene>
<dbReference type="Pfam" id="PF13707">
    <property type="entry name" value="RloB"/>
    <property type="match status" value="1"/>
</dbReference>
<dbReference type="EMBL" id="QGHB01000002">
    <property type="protein sequence ID" value="PWK89559.1"/>
    <property type="molecule type" value="Genomic_DNA"/>
</dbReference>